<name>A0A2V3J4A2_9FLOR</name>
<protein>
    <recommendedName>
        <fullName evidence="2">SGNH hydrolase-type esterase domain-containing protein</fullName>
    </recommendedName>
</protein>
<evidence type="ECO:0000313" key="3">
    <source>
        <dbReference type="EMBL" id="PXF49281.1"/>
    </source>
</evidence>
<dbReference type="Gene3D" id="3.40.50.1110">
    <property type="entry name" value="SGNH hydrolase"/>
    <property type="match status" value="1"/>
</dbReference>
<feature type="domain" description="SGNH hydrolase-type esterase" evidence="2">
    <location>
        <begin position="281"/>
        <end position="478"/>
    </location>
</feature>
<keyword evidence="4" id="KW-1185">Reference proteome</keyword>
<feature type="region of interest" description="Disordered" evidence="1">
    <location>
        <begin position="66"/>
        <end position="102"/>
    </location>
</feature>
<dbReference type="Proteomes" id="UP000247409">
    <property type="component" value="Unassembled WGS sequence"/>
</dbReference>
<dbReference type="OrthoDB" id="4610at2759"/>
<dbReference type="InterPro" id="IPR013830">
    <property type="entry name" value="SGNH_hydro"/>
</dbReference>
<dbReference type="Pfam" id="PF13472">
    <property type="entry name" value="Lipase_GDSL_2"/>
    <property type="match status" value="1"/>
</dbReference>
<comment type="caution">
    <text evidence="3">The sequence shown here is derived from an EMBL/GenBank/DDBJ whole genome shotgun (WGS) entry which is preliminary data.</text>
</comment>
<evidence type="ECO:0000259" key="2">
    <source>
        <dbReference type="Pfam" id="PF13472"/>
    </source>
</evidence>
<dbReference type="AlphaFoldDB" id="A0A2V3J4A2"/>
<feature type="compositionally biased region" description="Pro residues" evidence="1">
    <location>
        <begin position="24"/>
        <end position="33"/>
    </location>
</feature>
<gene>
    <name evidence="3" type="ORF">BWQ96_00855</name>
</gene>
<sequence>MRPRTPPHVSPSSSSHTRTKTPAARPPRLPTPSAPSTTQLPDTNAARFEESLHFVRLQRIKHPLDLRPIPTNSATELAYPRPPTPPDSDPGSDDSSHASSSSFHSANDYIALTTAPTCASAPIARLGIHELDDAATVTTTTNTASSRTSSKRARAKMAASVVSKPIKKSYVGMVAGLASTIGLGQAMFLKATYQSPPDARGPRSGVERPPRRLETLSSAEGHVARILPTANAASAVADDKISDAVQSVVEGVRAQLNLNLEPITHIHDGRPVTKKKRILIIGDSLVSGVGGESSFEDGPRDGPALPRQVARYLSEMLNVDVQWNAMSLTGGDVRMLKRKIIPMLTRERTRGTIGDISAVVLVTGVNDWKRISPLRTASKFRQDLAEFINKIRQQVGHDCPVFLPAIPGVHHTPRFHEPLRSIVVFLNDYWDSQKVQLSRTMRRVFFVGQPPSHEWGTNPVQFFSTLDRVHPSELGYKRWAERIAEHMVGAFRKGVKAASGVTQRATAVAVEQAADVADSATKDISRASAVAAAAGKTNMKVP</sequence>
<dbReference type="SUPFAM" id="SSF52266">
    <property type="entry name" value="SGNH hydrolase"/>
    <property type="match status" value="1"/>
</dbReference>
<proteinExistence type="predicted"/>
<reference evidence="3 4" key="1">
    <citation type="journal article" date="2018" name="Mol. Biol. Evol.">
        <title>Analysis of the draft genome of the red seaweed Gracilariopsis chorda provides insights into genome size evolution in Rhodophyta.</title>
        <authorList>
            <person name="Lee J."/>
            <person name="Yang E.C."/>
            <person name="Graf L."/>
            <person name="Yang J.H."/>
            <person name="Qiu H."/>
            <person name="Zel Zion U."/>
            <person name="Chan C.X."/>
            <person name="Stephens T.G."/>
            <person name="Weber A.P.M."/>
            <person name="Boo G.H."/>
            <person name="Boo S.M."/>
            <person name="Kim K.M."/>
            <person name="Shin Y."/>
            <person name="Jung M."/>
            <person name="Lee S.J."/>
            <person name="Yim H.S."/>
            <person name="Lee J.H."/>
            <person name="Bhattacharya D."/>
            <person name="Yoon H.S."/>
        </authorList>
    </citation>
    <scope>NUCLEOTIDE SEQUENCE [LARGE SCALE GENOMIC DNA]</scope>
    <source>
        <strain evidence="3 4">SKKU-2015</strain>
        <tissue evidence="3">Whole body</tissue>
    </source>
</reference>
<feature type="region of interest" description="Disordered" evidence="1">
    <location>
        <begin position="1"/>
        <end position="47"/>
    </location>
</feature>
<organism evidence="3 4">
    <name type="scientific">Gracilariopsis chorda</name>
    <dbReference type="NCBI Taxonomy" id="448386"/>
    <lineage>
        <taxon>Eukaryota</taxon>
        <taxon>Rhodophyta</taxon>
        <taxon>Florideophyceae</taxon>
        <taxon>Rhodymeniophycidae</taxon>
        <taxon>Gracilariales</taxon>
        <taxon>Gracilariaceae</taxon>
        <taxon>Gracilariopsis</taxon>
    </lineage>
</organism>
<dbReference type="EMBL" id="NBIV01000006">
    <property type="protein sequence ID" value="PXF49281.1"/>
    <property type="molecule type" value="Genomic_DNA"/>
</dbReference>
<evidence type="ECO:0000313" key="4">
    <source>
        <dbReference type="Proteomes" id="UP000247409"/>
    </source>
</evidence>
<accession>A0A2V3J4A2</accession>
<dbReference type="InterPro" id="IPR036514">
    <property type="entry name" value="SGNH_hydro_sf"/>
</dbReference>
<feature type="compositionally biased region" description="Low complexity" evidence="1">
    <location>
        <begin position="10"/>
        <end position="23"/>
    </location>
</feature>
<evidence type="ECO:0000256" key="1">
    <source>
        <dbReference type="SAM" id="MobiDB-lite"/>
    </source>
</evidence>